<gene>
    <name evidence="4" type="ORF">E3T23_03930</name>
</gene>
<name>A0A4R8XW96_9MICO</name>
<accession>A0A4R8XW96</accession>
<reference evidence="4 5" key="1">
    <citation type="submission" date="2019-03" db="EMBL/GenBank/DDBJ databases">
        <title>Genomics of glacier-inhabiting Cryobacterium strains.</title>
        <authorList>
            <person name="Liu Q."/>
            <person name="Xin Y.-H."/>
        </authorList>
    </citation>
    <scope>NUCLEOTIDE SEQUENCE [LARGE SCALE GENOMIC DNA]</scope>
    <source>
        <strain evidence="4 5">TMT2-48-2</strain>
    </source>
</reference>
<dbReference type="AlphaFoldDB" id="A0A4R8XW96"/>
<dbReference type="RefSeq" id="WP_134369107.1">
    <property type="nucleotide sequence ID" value="NZ_SOGN01000024.1"/>
</dbReference>
<feature type="compositionally biased region" description="Basic and acidic residues" evidence="1">
    <location>
        <begin position="17"/>
        <end position="33"/>
    </location>
</feature>
<dbReference type="OrthoDB" id="117402at2"/>
<dbReference type="EMBL" id="SOGN01000024">
    <property type="protein sequence ID" value="TFC82591.1"/>
    <property type="molecule type" value="Genomic_DNA"/>
</dbReference>
<proteinExistence type="predicted"/>
<evidence type="ECO:0000313" key="5">
    <source>
        <dbReference type="Proteomes" id="UP000298433"/>
    </source>
</evidence>
<feature type="region of interest" description="Disordered" evidence="1">
    <location>
        <begin position="1"/>
        <end position="38"/>
    </location>
</feature>
<organism evidence="4 5">
    <name type="scientific">Cryobacterium cheniae</name>
    <dbReference type="NCBI Taxonomy" id="1259262"/>
    <lineage>
        <taxon>Bacteria</taxon>
        <taxon>Bacillati</taxon>
        <taxon>Actinomycetota</taxon>
        <taxon>Actinomycetes</taxon>
        <taxon>Micrococcales</taxon>
        <taxon>Microbacteriaceae</taxon>
        <taxon>Cryobacterium</taxon>
    </lineage>
</organism>
<dbReference type="SUPFAM" id="SSF52833">
    <property type="entry name" value="Thioredoxin-like"/>
    <property type="match status" value="1"/>
</dbReference>
<evidence type="ECO:0000256" key="2">
    <source>
        <dbReference type="SAM" id="Phobius"/>
    </source>
</evidence>
<evidence type="ECO:0000313" key="4">
    <source>
        <dbReference type="EMBL" id="TFC82591.1"/>
    </source>
</evidence>
<feature type="transmembrane region" description="Helical" evidence="2">
    <location>
        <begin position="40"/>
        <end position="62"/>
    </location>
</feature>
<dbReference type="Proteomes" id="UP000298433">
    <property type="component" value="Unassembled WGS sequence"/>
</dbReference>
<keyword evidence="2" id="KW-0472">Membrane</keyword>
<keyword evidence="2" id="KW-0812">Transmembrane</keyword>
<keyword evidence="5" id="KW-1185">Reference proteome</keyword>
<evidence type="ECO:0000259" key="3">
    <source>
        <dbReference type="Pfam" id="PF13462"/>
    </source>
</evidence>
<dbReference type="Pfam" id="PF13462">
    <property type="entry name" value="Thioredoxin_4"/>
    <property type="match status" value="1"/>
</dbReference>
<feature type="domain" description="Thioredoxin-like fold" evidence="3">
    <location>
        <begin position="114"/>
        <end position="279"/>
    </location>
</feature>
<dbReference type="InterPro" id="IPR012336">
    <property type="entry name" value="Thioredoxin-like_fold"/>
</dbReference>
<dbReference type="Gene3D" id="3.40.30.10">
    <property type="entry name" value="Glutaredoxin"/>
    <property type="match status" value="1"/>
</dbReference>
<protein>
    <recommendedName>
        <fullName evidence="3">Thioredoxin-like fold domain-containing protein</fullName>
    </recommendedName>
</protein>
<dbReference type="InterPro" id="IPR036249">
    <property type="entry name" value="Thioredoxin-like_sf"/>
</dbReference>
<keyword evidence="2" id="KW-1133">Transmembrane helix</keyword>
<comment type="caution">
    <text evidence="4">The sequence shown here is derived from an EMBL/GenBank/DDBJ whole genome shotgun (WGS) entry which is preliminary data.</text>
</comment>
<evidence type="ECO:0000256" key="1">
    <source>
        <dbReference type="SAM" id="MobiDB-lite"/>
    </source>
</evidence>
<sequence>MTIGGPGDSRPSKNHHRDAVRTKAKRFREEQKKKDRRNRVALRGGLTAVGVAIAAVIVVVIINSIPPVGPGPANMASDGVLISEGMAPVTTSALQPEAKPIPSEPDATGTVADIRVYADYLCTFCSEFEAANSEQISQWVTTGAATVEIHPVSILTHKSSGTKYSLRAANAAACVANYAPENFYDFNAILFQKQPKEGTAGHDDAAIKGLVKDAGVNEGVSKINECIDDTTFKSWVIASTDRALSGPLPNTEVEAITGTPTVLVNGKQYVGALDDPKEFAAFVLQSAGETYSTSTPTPKPAPAE</sequence>